<dbReference type="AlphaFoldDB" id="W8F1A6"/>
<feature type="domain" description="DUF4394" evidence="2">
    <location>
        <begin position="92"/>
        <end position="338"/>
    </location>
</feature>
<organism evidence="3 4">
    <name type="scientific">Hymenobacter swuensis DY53</name>
    <dbReference type="NCBI Taxonomy" id="1227739"/>
    <lineage>
        <taxon>Bacteria</taxon>
        <taxon>Pseudomonadati</taxon>
        <taxon>Bacteroidota</taxon>
        <taxon>Cytophagia</taxon>
        <taxon>Cytophagales</taxon>
        <taxon>Hymenobacteraceae</taxon>
        <taxon>Hymenobacter</taxon>
    </lineage>
</organism>
<dbReference type="KEGG" id="hsw:Hsw_3093"/>
<dbReference type="EMBL" id="CP007145">
    <property type="protein sequence ID" value="AHJ98688.1"/>
    <property type="molecule type" value="Genomic_DNA"/>
</dbReference>
<accession>W8F1A6</accession>
<feature type="transmembrane region" description="Helical" evidence="1">
    <location>
        <begin position="61"/>
        <end position="82"/>
    </location>
</feature>
<protein>
    <recommendedName>
        <fullName evidence="2">DUF4394 domain-containing protein</fullName>
    </recommendedName>
</protein>
<keyword evidence="1" id="KW-0812">Transmembrane</keyword>
<keyword evidence="4" id="KW-1185">Reference proteome</keyword>
<dbReference type="HOGENOM" id="CLU_403751_0_0_10"/>
<evidence type="ECO:0000313" key="3">
    <source>
        <dbReference type="EMBL" id="AHJ98688.1"/>
    </source>
</evidence>
<dbReference type="InterPro" id="IPR026444">
    <property type="entry name" value="Secre_tail"/>
</dbReference>
<dbReference type="PATRIC" id="fig|1227739.3.peg.3265"/>
<dbReference type="NCBIfam" id="TIGR04183">
    <property type="entry name" value="Por_Secre_tail"/>
    <property type="match status" value="1"/>
</dbReference>
<evidence type="ECO:0000259" key="2">
    <source>
        <dbReference type="Pfam" id="PF14339"/>
    </source>
</evidence>
<dbReference type="eggNOG" id="COG3291">
    <property type="taxonomic scope" value="Bacteria"/>
</dbReference>
<keyword evidence="1" id="KW-1133">Transmembrane helix</keyword>
<reference evidence="3 4" key="1">
    <citation type="submission" date="2014-01" db="EMBL/GenBank/DDBJ databases">
        <title>Complete genome sequence of ionizing-radiation resistance bacterium Hymenobacter swuensis DY53.</title>
        <authorList>
            <person name="Jung J.-H."/>
            <person name="Jeong S.-W."/>
            <person name="Joe M.-H."/>
            <person name="Cho y.-j."/>
            <person name="Kim M.-K."/>
            <person name="Lim S.-Y."/>
        </authorList>
    </citation>
    <scope>NUCLEOTIDE SEQUENCE [LARGE SCALE GENOMIC DNA]</scope>
    <source>
        <strain evidence="3 4">DY53</strain>
    </source>
</reference>
<dbReference type="STRING" id="1227739.Hsw_3093"/>
<evidence type="ECO:0000313" key="4">
    <source>
        <dbReference type="Proteomes" id="UP000019423"/>
    </source>
</evidence>
<keyword evidence="1" id="KW-0472">Membrane</keyword>
<gene>
    <name evidence="3" type="ORF">Hsw_3093</name>
</gene>
<proteinExistence type="predicted"/>
<feature type="transmembrane region" description="Helical" evidence="1">
    <location>
        <begin position="32"/>
        <end position="54"/>
    </location>
</feature>
<dbReference type="Pfam" id="PF14339">
    <property type="entry name" value="DUF4394"/>
    <property type="match status" value="2"/>
</dbReference>
<name>W8F1A6_9BACT</name>
<dbReference type="InterPro" id="IPR025507">
    <property type="entry name" value="DUF4394"/>
</dbReference>
<evidence type="ECO:0000256" key="1">
    <source>
        <dbReference type="SAM" id="Phobius"/>
    </source>
</evidence>
<dbReference type="Proteomes" id="UP000019423">
    <property type="component" value="Chromosome"/>
</dbReference>
<sequence length="707" mass="72612">MQFFGFPASKRPYKIKIVLTADYLPKGPVDTASISLLINFFFIHQLLLFFMFTLSTRRGGLLLGALGLLGLSSASAQTVYGLSSTNSPAVVNLVSFNAAAPSNLASSVAITGFTAGQAIVGIDFRPNTGELFALGYNPTGTQAQLYTINRTTGAVTAVGNALTLDLGTNILRIGFDFNPTVDRIRVTGGNRANFRLNPNNGALAATDGTLTYATTDANAAQTPGVGASAYTNSYIGATGTTLYNLDEANNRLVSQIPPNDGTLNTLGTLSIPINSQSQLQATDLDIYFNATTGTNTAYLSVATASSLTTLYTINLANGATTQVGDIGVGSFVAITDIAFAIDRPATLPAITGQLAYALAGTNLLTFDTNAPGTIRTSVGLTGVAATQTVVGMDVRPLNGALYALGYNATAQTGQLYTINATTGAATAISNSLSLPLGTGSIGFDFNPTVDRIRIVGVNRANFRINPNDGTAAPLVDGTITYATTDANAAATPALGSVAYTNSFPGAADAARTTTLFGYDEALNVLVRQDPPNAGTLNTIGASGVTATAGPNVDIDIFSPAAGTNTAYLVAASGTSASSSLYSLNLTTGAATAPVLIGNGIAVRDIAVAPASGVTTGVRQPDVATGFSLYPNPVTDAARVTFRLPRAGRTELTLTDALGRIVEQKAPGSLSAGSHTLDWQPANRRAGVYFLRLTVDGESAGTQRVLVQ</sequence>
<feature type="domain" description="DUF4394" evidence="2">
    <location>
        <begin position="362"/>
        <end position="606"/>
    </location>
</feature>